<dbReference type="AlphaFoldDB" id="A0A367KH23"/>
<proteinExistence type="inferred from homology"/>
<dbReference type="NCBIfam" id="TIGR00685">
    <property type="entry name" value="T6PP"/>
    <property type="match status" value="1"/>
</dbReference>
<dbReference type="OrthoDB" id="755951at2759"/>
<comment type="similarity">
    <text evidence="1">In the N-terminal section; belongs to the glycosyltransferase 20 family.</text>
</comment>
<dbReference type="GO" id="GO:0003825">
    <property type="term" value="F:alpha,alpha-trehalose-phosphate synthase (UDP-forming) activity"/>
    <property type="evidence" value="ECO:0007669"/>
    <property type="project" value="TreeGrafter"/>
</dbReference>
<dbReference type="Proteomes" id="UP000253551">
    <property type="component" value="Unassembled WGS sequence"/>
</dbReference>
<dbReference type="GO" id="GO:0004805">
    <property type="term" value="F:trehalose-phosphatase activity"/>
    <property type="evidence" value="ECO:0007669"/>
    <property type="project" value="TreeGrafter"/>
</dbReference>
<dbReference type="FunFam" id="3.40.50.2000:FF:000036">
    <property type="entry name" value="Alpha,alpha-trehalose-phosphate synthase subunit Tps2"/>
    <property type="match status" value="1"/>
</dbReference>
<dbReference type="PANTHER" id="PTHR10788:SF123">
    <property type="entry name" value="TREHALOSE-PHOSPHATASE"/>
    <property type="match status" value="1"/>
</dbReference>
<dbReference type="GO" id="GO:0005992">
    <property type="term" value="P:trehalose biosynthetic process"/>
    <property type="evidence" value="ECO:0007669"/>
    <property type="project" value="InterPro"/>
</dbReference>
<dbReference type="EMBL" id="PJQM01001733">
    <property type="protein sequence ID" value="RCI01516.1"/>
    <property type="molecule type" value="Genomic_DNA"/>
</dbReference>
<dbReference type="STRING" id="4846.A0A367KH23"/>
<dbReference type="Pfam" id="PF02358">
    <property type="entry name" value="Trehalose_PPase"/>
    <property type="match status" value="1"/>
</dbReference>
<dbReference type="GO" id="GO:0005946">
    <property type="term" value="C:alpha,alpha-trehalose-phosphate synthase complex (UDP-forming)"/>
    <property type="evidence" value="ECO:0007669"/>
    <property type="project" value="TreeGrafter"/>
</dbReference>
<sequence>MSVITNKIKESLLGPESNEKFEGKVIHVVNQIPYHCILDVSNTNQSILEKLRQFRIQKNPFRVYSEAPVTPAEEKDMNPISHVQKRQSILTALGQTNIWRLTQRRGHSAMYAGIDSMKKDHETLYIGSTGAIKSEDDEPIEVDDINREEREGLSELLQSKYNIDPIFISDKQAYGHYEGYSKQVLWPLMHSMMWSDQVDEVAYWKDYVKVNQQFADKVMDRYKPGDQIWVHDYHLMLVPQMIRNELPDARIGIFMHTPFPSSEIFRCLPRRQEILQGIMGANLVGLQTYDYARHLTSCCTRILGLEYTPYGISGHGALVQIGIYPIGIDVERTREDCKRPGVTPKAQAIQKRFTNKKLIIGRDKLDSVKGVLQKLEAFEVFLDTYPEWREKVVLIQVTSPGLLDTPALEKKANELIARINSKYGSIEFTPAHLFHQHIDRDEYYALLKVADIGLVTPVIDGMNTCSFEYVVAQEGRYSPLILSEFTGTARSMSTASIVNPWDFKQVAKAIADSLSFSQEEKESRYQELHRFVTSHTAHYWASSLVQGLLDSHKDSWGSTAPIDFSRVKLEYENSRKRALVIDYDGSLVPINKISNQAKPSASVKDTLKKLCENTQNIVWVVSGRTQEWLDECLGDIPNLGLSAEHGCFIKDPSSTTWSDISDGLDFSWKKDVNEIFEYYTERTPGSLIEKKKS</sequence>
<organism evidence="2 3">
    <name type="scientific">Rhizopus stolonifer</name>
    <name type="common">Rhizopus nigricans</name>
    <dbReference type="NCBI Taxonomy" id="4846"/>
    <lineage>
        <taxon>Eukaryota</taxon>
        <taxon>Fungi</taxon>
        <taxon>Fungi incertae sedis</taxon>
        <taxon>Mucoromycota</taxon>
        <taxon>Mucoromycotina</taxon>
        <taxon>Mucoromycetes</taxon>
        <taxon>Mucorales</taxon>
        <taxon>Mucorineae</taxon>
        <taxon>Rhizopodaceae</taxon>
        <taxon>Rhizopus</taxon>
    </lineage>
</organism>
<dbReference type="InterPro" id="IPR003337">
    <property type="entry name" value="Trehalose_PPase"/>
</dbReference>
<name>A0A367KH23_RHIST</name>
<dbReference type="SUPFAM" id="SSF56784">
    <property type="entry name" value="HAD-like"/>
    <property type="match status" value="1"/>
</dbReference>
<evidence type="ECO:0000313" key="3">
    <source>
        <dbReference type="Proteomes" id="UP000253551"/>
    </source>
</evidence>
<reference evidence="2 3" key="1">
    <citation type="journal article" date="2018" name="G3 (Bethesda)">
        <title>Phylogenetic and Phylogenomic Definition of Rhizopus Species.</title>
        <authorList>
            <person name="Gryganskyi A.P."/>
            <person name="Golan J."/>
            <person name="Dolatabadi S."/>
            <person name="Mondo S."/>
            <person name="Robb S."/>
            <person name="Idnurm A."/>
            <person name="Muszewska A."/>
            <person name="Steczkiewicz K."/>
            <person name="Masonjones S."/>
            <person name="Liao H.L."/>
            <person name="Gajdeczka M.T."/>
            <person name="Anike F."/>
            <person name="Vuek A."/>
            <person name="Anishchenko I.M."/>
            <person name="Voigt K."/>
            <person name="de Hoog G.S."/>
            <person name="Smith M.E."/>
            <person name="Heitman J."/>
            <person name="Vilgalys R."/>
            <person name="Stajich J.E."/>
        </authorList>
    </citation>
    <scope>NUCLEOTIDE SEQUENCE [LARGE SCALE GENOMIC DNA]</scope>
    <source>
        <strain evidence="2 3">LSU 92-RS-03</strain>
    </source>
</reference>
<dbReference type="Pfam" id="PF00982">
    <property type="entry name" value="Glyco_transf_20"/>
    <property type="match status" value="1"/>
</dbReference>
<dbReference type="InterPro" id="IPR036412">
    <property type="entry name" value="HAD-like_sf"/>
</dbReference>
<accession>A0A367KH23</accession>
<dbReference type="InterPro" id="IPR023214">
    <property type="entry name" value="HAD_sf"/>
</dbReference>
<dbReference type="GO" id="GO:0005829">
    <property type="term" value="C:cytosol"/>
    <property type="evidence" value="ECO:0007669"/>
    <property type="project" value="TreeGrafter"/>
</dbReference>
<dbReference type="Gene3D" id="3.30.70.1020">
    <property type="entry name" value="Trehalose-6-phosphate phosphatase related protein, domain 2"/>
    <property type="match status" value="1"/>
</dbReference>
<comment type="caution">
    <text evidence="2">The sequence shown here is derived from an EMBL/GenBank/DDBJ whole genome shotgun (WGS) entry which is preliminary data.</text>
</comment>
<dbReference type="CDD" id="cd03788">
    <property type="entry name" value="GT20_TPS"/>
    <property type="match status" value="1"/>
</dbReference>
<dbReference type="Gene3D" id="3.40.50.2000">
    <property type="entry name" value="Glycogen Phosphorylase B"/>
    <property type="match status" value="2"/>
</dbReference>
<evidence type="ECO:0000313" key="2">
    <source>
        <dbReference type="EMBL" id="RCI01516.1"/>
    </source>
</evidence>
<feature type="non-terminal residue" evidence="2">
    <location>
        <position position="693"/>
    </location>
</feature>
<dbReference type="Gene3D" id="3.40.50.1000">
    <property type="entry name" value="HAD superfamily/HAD-like"/>
    <property type="match status" value="1"/>
</dbReference>
<protein>
    <submittedName>
        <fullName evidence="2">Threalose-6-phosphate phosphatase</fullName>
    </submittedName>
</protein>
<keyword evidence="3" id="KW-1185">Reference proteome</keyword>
<evidence type="ECO:0000256" key="1">
    <source>
        <dbReference type="ARBA" id="ARBA00005409"/>
    </source>
</evidence>
<dbReference type="SUPFAM" id="SSF53756">
    <property type="entry name" value="UDP-Glycosyltransferase/glycogen phosphorylase"/>
    <property type="match status" value="1"/>
</dbReference>
<gene>
    <name evidence="2" type="primary">TPS2_5</name>
    <name evidence="2" type="ORF">CU098_010352</name>
</gene>
<dbReference type="PANTHER" id="PTHR10788">
    <property type="entry name" value="TREHALOSE-6-PHOSPHATE SYNTHASE"/>
    <property type="match status" value="1"/>
</dbReference>
<dbReference type="InterPro" id="IPR001830">
    <property type="entry name" value="Glyco_trans_20"/>
</dbReference>